<keyword evidence="1" id="KW-0489">Methyltransferase</keyword>
<evidence type="ECO:0000313" key="2">
    <source>
        <dbReference type="Proteomes" id="UP000281028"/>
    </source>
</evidence>
<organism evidence="1 2">
    <name type="scientific">Chitinophaga solisilvae</name>
    <dbReference type="NCBI Taxonomy" id="1233460"/>
    <lineage>
        <taxon>Bacteria</taxon>
        <taxon>Pseudomonadati</taxon>
        <taxon>Bacteroidota</taxon>
        <taxon>Chitinophagia</taxon>
        <taxon>Chitinophagales</taxon>
        <taxon>Chitinophagaceae</taxon>
        <taxon>Chitinophaga</taxon>
    </lineage>
</organism>
<keyword evidence="2" id="KW-1185">Reference proteome</keyword>
<dbReference type="CDD" id="cd02440">
    <property type="entry name" value="AdoMet_MTases"/>
    <property type="match status" value="1"/>
</dbReference>
<dbReference type="PANTHER" id="PTHR42912">
    <property type="entry name" value="METHYLTRANSFERASE"/>
    <property type="match status" value="1"/>
</dbReference>
<dbReference type="Pfam" id="PF13649">
    <property type="entry name" value="Methyltransf_25"/>
    <property type="match status" value="1"/>
</dbReference>
<evidence type="ECO:0000313" key="1">
    <source>
        <dbReference type="EMBL" id="NSL88271.1"/>
    </source>
</evidence>
<gene>
    <name evidence="1" type="ORF">ECE50_015635</name>
</gene>
<accession>A0A433WPR5</accession>
<dbReference type="InterPro" id="IPR050508">
    <property type="entry name" value="Methyltransf_Superfamily"/>
</dbReference>
<dbReference type="EMBL" id="RIAR02000001">
    <property type="protein sequence ID" value="NSL88271.1"/>
    <property type="molecule type" value="Genomic_DNA"/>
</dbReference>
<proteinExistence type="predicted"/>
<keyword evidence="1" id="KW-0808">Transferase</keyword>
<dbReference type="GO" id="GO:0008168">
    <property type="term" value="F:methyltransferase activity"/>
    <property type="evidence" value="ECO:0007669"/>
    <property type="project" value="UniProtKB-KW"/>
</dbReference>
<comment type="caution">
    <text evidence="1">The sequence shown here is derived from an EMBL/GenBank/DDBJ whole genome shotgun (WGS) entry which is preliminary data.</text>
</comment>
<protein>
    <submittedName>
        <fullName evidence="1">Class I SAM-dependent methyltransferase</fullName>
    </submittedName>
</protein>
<reference evidence="1" key="1">
    <citation type="submission" date="2020-05" db="EMBL/GenBank/DDBJ databases">
        <title>Chitinophaga laudate sp. nov., isolated from a tropical peat swamp.</title>
        <authorList>
            <person name="Goh C.B.S."/>
            <person name="Lee M.S."/>
            <person name="Parimannan S."/>
            <person name="Pasbakhsh P."/>
            <person name="Yule C.M."/>
            <person name="Rajandas H."/>
            <person name="Loke S."/>
            <person name="Croft L."/>
            <person name="Tan J.B.L."/>
        </authorList>
    </citation>
    <scope>NUCLEOTIDE SEQUENCE</scope>
    <source>
        <strain evidence="1">Mgbs1</strain>
    </source>
</reference>
<dbReference type="GO" id="GO:0032259">
    <property type="term" value="P:methylation"/>
    <property type="evidence" value="ECO:0007669"/>
    <property type="project" value="UniProtKB-KW"/>
</dbReference>
<dbReference type="OrthoDB" id="9770553at2"/>
<sequence length="220" mass="24747">MATIVQGKKKYIPALGYDQLTGYYDLIVRLTMPEQEFRKRLIDAVAPLSGETILEFGAGTGQNLIALQQRNNQIHLTGVDIDPKVSAIAARKIAKHGFRLQLDLYDGATFPYEDHSFDKVFSSLVFHQLDSETKHACLQEIYRVLKPGGRLVIGDWGRPASIWMRCAFYLVQLVDGFKTTHDNVKGRMPAFISRAGFKDVCESDFINTGIGTFCYYLATK</sequence>
<name>A0A433WPR5_9BACT</name>
<dbReference type="SUPFAM" id="SSF53335">
    <property type="entry name" value="S-adenosyl-L-methionine-dependent methyltransferases"/>
    <property type="match status" value="1"/>
</dbReference>
<dbReference type="Proteomes" id="UP000281028">
    <property type="component" value="Unassembled WGS sequence"/>
</dbReference>
<dbReference type="InterPro" id="IPR029063">
    <property type="entry name" value="SAM-dependent_MTases_sf"/>
</dbReference>
<dbReference type="Gene3D" id="3.40.50.150">
    <property type="entry name" value="Vaccinia Virus protein VP39"/>
    <property type="match status" value="1"/>
</dbReference>
<dbReference type="AlphaFoldDB" id="A0A433WPR5"/>
<dbReference type="InterPro" id="IPR041698">
    <property type="entry name" value="Methyltransf_25"/>
</dbReference>